<evidence type="ECO:0000313" key="7">
    <source>
        <dbReference type="EMBL" id="KAK8733136.1"/>
    </source>
</evidence>
<dbReference type="Pfam" id="PF00219">
    <property type="entry name" value="IGFBP"/>
    <property type="match status" value="1"/>
</dbReference>
<evidence type="ECO:0000256" key="3">
    <source>
        <dbReference type="ARBA" id="ARBA00022729"/>
    </source>
</evidence>
<evidence type="ECO:0000313" key="8">
    <source>
        <dbReference type="Proteomes" id="UP001445076"/>
    </source>
</evidence>
<reference evidence="7 8" key="1">
    <citation type="journal article" date="2024" name="BMC Genomics">
        <title>Genome assembly of redclaw crayfish (Cherax quadricarinatus) provides insights into its immune adaptation and hypoxia tolerance.</title>
        <authorList>
            <person name="Liu Z."/>
            <person name="Zheng J."/>
            <person name="Li H."/>
            <person name="Fang K."/>
            <person name="Wang S."/>
            <person name="He J."/>
            <person name="Zhou D."/>
            <person name="Weng S."/>
            <person name="Chi M."/>
            <person name="Gu Z."/>
            <person name="He J."/>
            <person name="Li F."/>
            <person name="Wang M."/>
        </authorList>
    </citation>
    <scope>NUCLEOTIDE SEQUENCE [LARGE SCALE GENOMIC DNA]</scope>
    <source>
        <strain evidence="7">ZL_2023a</strain>
    </source>
</reference>
<organism evidence="7 8">
    <name type="scientific">Cherax quadricarinatus</name>
    <name type="common">Australian red claw crayfish</name>
    <dbReference type="NCBI Taxonomy" id="27406"/>
    <lineage>
        <taxon>Eukaryota</taxon>
        <taxon>Metazoa</taxon>
        <taxon>Ecdysozoa</taxon>
        <taxon>Arthropoda</taxon>
        <taxon>Crustacea</taxon>
        <taxon>Multicrustacea</taxon>
        <taxon>Malacostraca</taxon>
        <taxon>Eumalacostraca</taxon>
        <taxon>Eucarida</taxon>
        <taxon>Decapoda</taxon>
        <taxon>Pleocyemata</taxon>
        <taxon>Astacidea</taxon>
        <taxon>Parastacoidea</taxon>
        <taxon>Parastacidae</taxon>
        <taxon>Cherax</taxon>
    </lineage>
</organism>
<dbReference type="Gene3D" id="4.10.40.20">
    <property type="match status" value="1"/>
</dbReference>
<dbReference type="GO" id="GO:0009966">
    <property type="term" value="P:regulation of signal transduction"/>
    <property type="evidence" value="ECO:0007669"/>
    <property type="project" value="TreeGrafter"/>
</dbReference>
<dbReference type="GO" id="GO:0001558">
    <property type="term" value="P:regulation of cell growth"/>
    <property type="evidence" value="ECO:0007669"/>
    <property type="project" value="InterPro"/>
</dbReference>
<dbReference type="PANTHER" id="PTHR14186:SF19">
    <property type="entry name" value="INSULIN-LIKE GROWTH FACTOR-BINDING PROTEIN 7"/>
    <property type="match status" value="1"/>
</dbReference>
<dbReference type="PROSITE" id="PS51323">
    <property type="entry name" value="IGFBP_N_2"/>
    <property type="match status" value="1"/>
</dbReference>
<dbReference type="InterPro" id="IPR009030">
    <property type="entry name" value="Growth_fac_rcpt_cys_sf"/>
</dbReference>
<proteinExistence type="predicted"/>
<evidence type="ECO:0000259" key="6">
    <source>
        <dbReference type="PROSITE" id="PS51323"/>
    </source>
</evidence>
<feature type="domain" description="IGFBP N-terminal" evidence="6">
    <location>
        <begin position="23"/>
        <end position="98"/>
    </location>
</feature>
<feature type="non-terminal residue" evidence="7">
    <location>
        <position position="1"/>
    </location>
</feature>
<keyword evidence="8" id="KW-1185">Reference proteome</keyword>
<dbReference type="InterPro" id="IPR011390">
    <property type="entry name" value="IGFBP_rP_mac25"/>
</dbReference>
<dbReference type="Proteomes" id="UP001445076">
    <property type="component" value="Unassembled WGS sequence"/>
</dbReference>
<name>A0AAW0WLY4_CHEQU</name>
<dbReference type="EMBL" id="JARKIK010000055">
    <property type="protein sequence ID" value="KAK8733136.1"/>
    <property type="molecule type" value="Genomic_DNA"/>
</dbReference>
<protein>
    <recommendedName>
        <fullName evidence="6">IGFBP N-terminal domain-containing protein</fullName>
    </recommendedName>
</protein>
<evidence type="ECO:0000256" key="4">
    <source>
        <dbReference type="ARBA" id="ARBA00023157"/>
    </source>
</evidence>
<evidence type="ECO:0000256" key="5">
    <source>
        <dbReference type="SAM" id="SignalP"/>
    </source>
</evidence>
<dbReference type="AlphaFoldDB" id="A0AAW0WLY4"/>
<comment type="caution">
    <text evidence="7">The sequence shown here is derived from an EMBL/GenBank/DDBJ whole genome shotgun (WGS) entry which is preliminary data.</text>
</comment>
<feature type="signal peptide" evidence="5">
    <location>
        <begin position="1"/>
        <end position="24"/>
    </location>
</feature>
<comment type="subcellular location">
    <subcellularLocation>
        <location evidence="1">Secreted</location>
    </subcellularLocation>
</comment>
<evidence type="ECO:0000256" key="2">
    <source>
        <dbReference type="ARBA" id="ARBA00022525"/>
    </source>
</evidence>
<keyword evidence="3 5" id="KW-0732">Signal</keyword>
<sequence length="116" mass="12432">GRRMTSGRLLFVCLVLTLVASVTPQECSPCDDDECPTLAPKSCIWGMLKDPCLCCHVCAKGPGEECGGRSLEFGVCGPGLTCIISQGDPDAKGVCNMRFLATHFYPYRGSQAVKQQ</sequence>
<dbReference type="GO" id="GO:0005576">
    <property type="term" value="C:extracellular region"/>
    <property type="evidence" value="ECO:0007669"/>
    <property type="project" value="UniProtKB-SubCell"/>
</dbReference>
<keyword evidence="2" id="KW-0964">Secreted</keyword>
<evidence type="ECO:0000256" key="1">
    <source>
        <dbReference type="ARBA" id="ARBA00004613"/>
    </source>
</evidence>
<dbReference type="SMART" id="SM00121">
    <property type="entry name" value="IB"/>
    <property type="match status" value="1"/>
</dbReference>
<gene>
    <name evidence="7" type="ORF">OTU49_006778</name>
</gene>
<feature type="chain" id="PRO_5043474864" description="IGFBP N-terminal domain-containing protein" evidence="5">
    <location>
        <begin position="25"/>
        <end position="116"/>
    </location>
</feature>
<dbReference type="InterPro" id="IPR000867">
    <property type="entry name" value="IGFBP-like"/>
</dbReference>
<dbReference type="GO" id="GO:0005520">
    <property type="term" value="F:insulin-like growth factor binding"/>
    <property type="evidence" value="ECO:0007669"/>
    <property type="project" value="InterPro"/>
</dbReference>
<keyword evidence="4" id="KW-1015">Disulfide bond</keyword>
<dbReference type="SUPFAM" id="SSF57184">
    <property type="entry name" value="Growth factor receptor domain"/>
    <property type="match status" value="1"/>
</dbReference>
<dbReference type="PANTHER" id="PTHR14186">
    <property type="entry name" value="INSULIN-LIKE GROWTH FACTOR BINDING PROTEIN-RELATED"/>
    <property type="match status" value="1"/>
</dbReference>
<accession>A0AAW0WLY4</accession>